<feature type="compositionally biased region" description="Acidic residues" evidence="1">
    <location>
        <begin position="72"/>
        <end position="82"/>
    </location>
</feature>
<sequence>MMVGKKISRETLLLSVREDDGDEGHVEELLGAVGSRSPSRPRHIYSRGSVDNQTVARANAWGLSAGNRVGNEADDGDEDEEEAGRSDQPLDGQQRDNACFTLDEDSDTDLELEDERDQYDLTGQVRYREACKRLGVIPASCFLRTMQKSEVSMAHHGLGPQGAVALAVPLVTNTSIVKLNLRDNWMEGVGGAAMADMLKENCYITELDLSENRIGELGAKALASMLLENTTLASLNLSQNCLDKHATRHLATALSSNQHLQHLDMSHNRLGEAAGEILGAALAENTGMKSFNLAWNCIRGKGVIALAKGLGANIFLRVVDLSYNGLGKEGAVAVGQGLKDNNTLEELNISVNRIPPEGAIHLAVGLRVNKTIRILKMARNPVQSVGCFAVLKAIQGNPASAVEYLDFSDISVDQEFEDMFCSIKESLPDLQVKHGGERRTLQKTKS</sequence>
<dbReference type="PANTHER" id="PTHR24114">
    <property type="entry name" value="LEUCINE RICH REPEAT FAMILY PROTEIN"/>
    <property type="match status" value="1"/>
</dbReference>
<name>A0AAD9DT59_9TELE</name>
<protein>
    <recommendedName>
        <fullName evidence="4">Leucine rich repeat containing 74B</fullName>
    </recommendedName>
</protein>
<dbReference type="Gene3D" id="3.80.10.10">
    <property type="entry name" value="Ribonuclease Inhibitor"/>
    <property type="match status" value="3"/>
</dbReference>
<dbReference type="InterPro" id="IPR032675">
    <property type="entry name" value="LRR_dom_sf"/>
</dbReference>
<proteinExistence type="predicted"/>
<dbReference type="Proteomes" id="UP001239994">
    <property type="component" value="Unassembled WGS sequence"/>
</dbReference>
<reference evidence="2" key="1">
    <citation type="submission" date="2023-03" db="EMBL/GenBank/DDBJ databases">
        <title>Electrophorus voltai genome.</title>
        <authorList>
            <person name="Bian C."/>
        </authorList>
    </citation>
    <scope>NUCLEOTIDE SEQUENCE</scope>
    <source>
        <strain evidence="2">CB-2022</strain>
        <tissue evidence="2">Muscle</tissue>
    </source>
</reference>
<dbReference type="SMART" id="SM00368">
    <property type="entry name" value="LRR_RI"/>
    <property type="match status" value="8"/>
</dbReference>
<dbReference type="AlphaFoldDB" id="A0AAD9DT59"/>
<evidence type="ECO:0000313" key="3">
    <source>
        <dbReference type="Proteomes" id="UP001239994"/>
    </source>
</evidence>
<dbReference type="InterPro" id="IPR001611">
    <property type="entry name" value="Leu-rich_rpt"/>
</dbReference>
<comment type="caution">
    <text evidence="2">The sequence shown here is derived from an EMBL/GenBank/DDBJ whole genome shotgun (WGS) entry which is preliminary data.</text>
</comment>
<dbReference type="SUPFAM" id="SSF52047">
    <property type="entry name" value="RNI-like"/>
    <property type="match status" value="1"/>
</dbReference>
<evidence type="ECO:0000313" key="2">
    <source>
        <dbReference type="EMBL" id="KAK1792258.1"/>
    </source>
</evidence>
<dbReference type="Pfam" id="PF13516">
    <property type="entry name" value="LRR_6"/>
    <property type="match status" value="6"/>
</dbReference>
<dbReference type="EMBL" id="JAROKS010000019">
    <property type="protein sequence ID" value="KAK1792258.1"/>
    <property type="molecule type" value="Genomic_DNA"/>
</dbReference>
<accession>A0AAD9DT59</accession>
<feature type="region of interest" description="Disordered" evidence="1">
    <location>
        <begin position="30"/>
        <end position="96"/>
    </location>
</feature>
<gene>
    <name evidence="2" type="ORF">P4O66_012214</name>
</gene>
<organism evidence="2 3">
    <name type="scientific">Electrophorus voltai</name>
    <dbReference type="NCBI Taxonomy" id="2609070"/>
    <lineage>
        <taxon>Eukaryota</taxon>
        <taxon>Metazoa</taxon>
        <taxon>Chordata</taxon>
        <taxon>Craniata</taxon>
        <taxon>Vertebrata</taxon>
        <taxon>Euteleostomi</taxon>
        <taxon>Actinopterygii</taxon>
        <taxon>Neopterygii</taxon>
        <taxon>Teleostei</taxon>
        <taxon>Ostariophysi</taxon>
        <taxon>Gymnotiformes</taxon>
        <taxon>Gymnotoidei</taxon>
        <taxon>Gymnotidae</taxon>
        <taxon>Electrophorus</taxon>
    </lineage>
</organism>
<evidence type="ECO:0008006" key="4">
    <source>
        <dbReference type="Google" id="ProtNLM"/>
    </source>
</evidence>
<dbReference type="PANTHER" id="PTHR24114:SF37">
    <property type="entry name" value="LEUCINE-RICH REPEAT-CONTAINING PROTEIN 74B"/>
    <property type="match status" value="1"/>
</dbReference>
<evidence type="ECO:0000256" key="1">
    <source>
        <dbReference type="SAM" id="MobiDB-lite"/>
    </source>
</evidence>
<keyword evidence="3" id="KW-1185">Reference proteome</keyword>
<dbReference type="InterPro" id="IPR052394">
    <property type="entry name" value="LRR-containing"/>
</dbReference>